<dbReference type="OrthoDB" id="7699470at2759"/>
<dbReference type="AlphaFoldDB" id="A0A7R8UG40"/>
<proteinExistence type="predicted"/>
<evidence type="ECO:0000313" key="3">
    <source>
        <dbReference type="Proteomes" id="UP000594454"/>
    </source>
</evidence>
<feature type="region of interest" description="Disordered" evidence="1">
    <location>
        <begin position="90"/>
        <end position="110"/>
    </location>
</feature>
<gene>
    <name evidence="2" type="ORF">HERILL_LOCUS3388</name>
</gene>
<keyword evidence="3" id="KW-1185">Reference proteome</keyword>
<accession>A0A7R8UG40</accession>
<protein>
    <submittedName>
        <fullName evidence="2">Uncharacterized protein</fullName>
    </submittedName>
</protein>
<organism evidence="2 3">
    <name type="scientific">Hermetia illucens</name>
    <name type="common">Black soldier fly</name>
    <dbReference type="NCBI Taxonomy" id="343691"/>
    <lineage>
        <taxon>Eukaryota</taxon>
        <taxon>Metazoa</taxon>
        <taxon>Ecdysozoa</taxon>
        <taxon>Arthropoda</taxon>
        <taxon>Hexapoda</taxon>
        <taxon>Insecta</taxon>
        <taxon>Pterygota</taxon>
        <taxon>Neoptera</taxon>
        <taxon>Endopterygota</taxon>
        <taxon>Diptera</taxon>
        <taxon>Brachycera</taxon>
        <taxon>Stratiomyomorpha</taxon>
        <taxon>Stratiomyidae</taxon>
        <taxon>Hermetiinae</taxon>
        <taxon>Hermetia</taxon>
    </lineage>
</organism>
<evidence type="ECO:0000256" key="1">
    <source>
        <dbReference type="SAM" id="MobiDB-lite"/>
    </source>
</evidence>
<evidence type="ECO:0000313" key="2">
    <source>
        <dbReference type="EMBL" id="CAD7080222.1"/>
    </source>
</evidence>
<reference evidence="2 3" key="1">
    <citation type="submission" date="2020-11" db="EMBL/GenBank/DDBJ databases">
        <authorList>
            <person name="Wallbank WR R."/>
            <person name="Pardo Diaz C."/>
            <person name="Kozak K."/>
            <person name="Martin S."/>
            <person name="Jiggins C."/>
            <person name="Moest M."/>
            <person name="Warren A I."/>
            <person name="Generalovic N T."/>
            <person name="Byers J.R.P. K."/>
            <person name="Montejo-Kovacevich G."/>
            <person name="Yen C E."/>
        </authorList>
    </citation>
    <scope>NUCLEOTIDE SEQUENCE [LARGE SCALE GENOMIC DNA]</scope>
</reference>
<name>A0A7R8UG40_HERIL</name>
<dbReference type="Proteomes" id="UP000594454">
    <property type="component" value="Chromosome 1"/>
</dbReference>
<dbReference type="InParanoid" id="A0A7R8UG40"/>
<sequence length="246" mass="28304">MEEFRKIFLQVQKGNVKRYIRIFSKPHQKPNLCHINELIKIAFDMDQAPTYMTESGVELEPDDVVDYITQFIGNPSFILRVKNAGFIPADSSKGTESNSGTDGDSPYKQLQQDLDSSSKVMIDHLLNNLETKADVQSFLRTQCPSTMQFYYNKQSLAASDRINISKHIIRQLLSINPNRMLQRSDFEKLAGFIVDIFSDEAADTYYRKYSNGKIASGKLYDAYTNQRKKLAKNGLIIRRPRKRENK</sequence>
<dbReference type="EMBL" id="LR899009">
    <property type="protein sequence ID" value="CAD7080222.1"/>
    <property type="molecule type" value="Genomic_DNA"/>
</dbReference>
<feature type="compositionally biased region" description="Polar residues" evidence="1">
    <location>
        <begin position="92"/>
        <end position="110"/>
    </location>
</feature>